<feature type="compositionally biased region" description="Basic and acidic residues" evidence="1">
    <location>
        <begin position="296"/>
        <end position="332"/>
    </location>
</feature>
<reference evidence="3" key="1">
    <citation type="submission" date="2025-08" db="UniProtKB">
        <authorList>
            <consortium name="RefSeq"/>
        </authorList>
    </citation>
    <scope>IDENTIFICATION</scope>
    <source>
        <tissue evidence="3">Whole blood</tissue>
    </source>
</reference>
<evidence type="ECO:0000256" key="1">
    <source>
        <dbReference type="SAM" id="MobiDB-lite"/>
    </source>
</evidence>
<feature type="compositionally biased region" description="Basic and acidic residues" evidence="1">
    <location>
        <begin position="169"/>
        <end position="185"/>
    </location>
</feature>
<feature type="compositionally biased region" description="Basic and acidic residues" evidence="1">
    <location>
        <begin position="86"/>
        <end position="97"/>
    </location>
</feature>
<keyword evidence="2" id="KW-1185">Reference proteome</keyword>
<accession>A0A9W2VGP6</accession>
<evidence type="ECO:0000313" key="2">
    <source>
        <dbReference type="Proteomes" id="UP001165780"/>
    </source>
</evidence>
<dbReference type="Proteomes" id="UP001165780">
    <property type="component" value="Unplaced"/>
</dbReference>
<dbReference type="AlphaFoldDB" id="A0A9W2VGP6"/>
<protein>
    <submittedName>
        <fullName evidence="3">Basic salivary proline-rich protein 4-like</fullName>
    </submittedName>
</protein>
<dbReference type="GeneID" id="128776948"/>
<name>A0A9W2VGP6_PANPR</name>
<dbReference type="RefSeq" id="XP_053757872.1">
    <property type="nucleotide sequence ID" value="XM_053901897.1"/>
</dbReference>
<organism evidence="2 3">
    <name type="scientific">Panthera pardus</name>
    <name type="common">Leopard</name>
    <name type="synonym">Felis pardus</name>
    <dbReference type="NCBI Taxonomy" id="9691"/>
    <lineage>
        <taxon>Eukaryota</taxon>
        <taxon>Metazoa</taxon>
        <taxon>Chordata</taxon>
        <taxon>Craniata</taxon>
        <taxon>Vertebrata</taxon>
        <taxon>Euteleostomi</taxon>
        <taxon>Mammalia</taxon>
        <taxon>Eutheria</taxon>
        <taxon>Laurasiatheria</taxon>
        <taxon>Carnivora</taxon>
        <taxon>Feliformia</taxon>
        <taxon>Felidae</taxon>
        <taxon>Pantherinae</taxon>
        <taxon>Panthera</taxon>
    </lineage>
</organism>
<feature type="compositionally biased region" description="Basic residues" evidence="1">
    <location>
        <begin position="52"/>
        <end position="65"/>
    </location>
</feature>
<feature type="non-terminal residue" evidence="3">
    <location>
        <position position="442"/>
    </location>
</feature>
<feature type="compositionally biased region" description="Basic and acidic residues" evidence="1">
    <location>
        <begin position="361"/>
        <end position="372"/>
    </location>
</feature>
<sequence length="442" mass="46859">MLHLPGAAGETGRWCALGGLERPRDPTSAGEQRRPSPSLRHGGFRQPDSGKTRARRAGGRYRPHTVHGLGLDQKDLGPPRAAPGRPEARDAPPRDDPGGGTAASGAGRGSEGGKRARAWGGSERGGRPRPPALFPPRDAPGLPPHTSHVPRAPTAAPDRARRTARHASSHRDPRGEPTPPQHRDNAGSGHAVRRGRNPGGSAQRRATPRRPAGRRRGTHPRGAAPRATRPRREPPRQGKGGRDRRRGAGAGPRLRPPTARPRTGRGGGHGRTAAVAARGKAARTTALRIRASTPHDGPRDRAARGTAKPSRDPGGDPKDRVRHEGSPPEGPRRRPRPSATGGRGRAGVRTPPQPPAPPTGGKEEHGARRQNEKSGSAAATPPYTRRFNLRQVHQPPAPRRQRDDHANVAGLLELRPGDRGRIASLADVADAPEGKRYIKAAA</sequence>
<evidence type="ECO:0000313" key="3">
    <source>
        <dbReference type="RefSeq" id="XP_053757872.1"/>
    </source>
</evidence>
<gene>
    <name evidence="3" type="primary">LOC128776948</name>
</gene>
<feature type="region of interest" description="Disordered" evidence="1">
    <location>
        <begin position="1"/>
        <end position="419"/>
    </location>
</feature>
<feature type="compositionally biased region" description="Low complexity" evidence="1">
    <location>
        <begin position="271"/>
        <end position="286"/>
    </location>
</feature>
<feature type="compositionally biased region" description="Basic residues" evidence="1">
    <location>
        <begin position="206"/>
        <end position="219"/>
    </location>
</feature>
<feature type="compositionally biased region" description="Pro residues" evidence="1">
    <location>
        <begin position="128"/>
        <end position="143"/>
    </location>
</feature>
<feature type="compositionally biased region" description="Gly residues" evidence="1">
    <location>
        <begin position="98"/>
        <end position="110"/>
    </location>
</feature>
<proteinExistence type="predicted"/>